<accession>A0A4R3NV10</accession>
<dbReference type="Gene3D" id="2.30.110.10">
    <property type="entry name" value="Electron Transport, Fmn-binding Protein, Chain A"/>
    <property type="match status" value="1"/>
</dbReference>
<comment type="caution">
    <text evidence="3">The sequence shown here is derived from an EMBL/GenBank/DDBJ whole genome shotgun (WGS) entry which is preliminary data.</text>
</comment>
<protein>
    <submittedName>
        <fullName evidence="3">Cob(II)yrinic acid a,c-diamide reductase</fullName>
    </submittedName>
</protein>
<reference evidence="3 4" key="1">
    <citation type="submission" date="2019-03" db="EMBL/GenBank/DDBJ databases">
        <title>Freshwater and sediment microbial communities from various areas in North America, analyzing microbe dynamics in response to fracking.</title>
        <authorList>
            <person name="Lamendella R."/>
        </authorList>
    </citation>
    <scope>NUCLEOTIDE SEQUENCE [LARGE SCALE GENOMIC DNA]</scope>
    <source>
        <strain evidence="3 4">175.2</strain>
    </source>
</reference>
<dbReference type="GO" id="GO:0010181">
    <property type="term" value="F:FMN binding"/>
    <property type="evidence" value="ECO:0007669"/>
    <property type="project" value="InterPro"/>
</dbReference>
<evidence type="ECO:0000259" key="2">
    <source>
        <dbReference type="SMART" id="SM00903"/>
    </source>
</evidence>
<dbReference type="PANTHER" id="PTHR30466">
    <property type="entry name" value="FLAVIN REDUCTASE"/>
    <property type="match status" value="1"/>
</dbReference>
<sequence>MHDDYPLPEIYREAMARFAGHVQIVTTSDGVSRRGITATACCSISDTPPTVLACVNRQKERNHLFKSSGNFAINSLAAKHQPLADAFAGRGELSAEERFARGSWSTGASGAPVLDDALVSFDCRLVDAKVVATHWILIGEVIAVRMGDDEGALVYYSRGYRNL</sequence>
<dbReference type="Pfam" id="PF01613">
    <property type="entry name" value="Flavin_Reduct"/>
    <property type="match status" value="1"/>
</dbReference>
<dbReference type="InterPro" id="IPR050268">
    <property type="entry name" value="NADH-dep_flavin_reductase"/>
</dbReference>
<evidence type="ECO:0000313" key="4">
    <source>
        <dbReference type="Proteomes" id="UP000295097"/>
    </source>
</evidence>
<dbReference type="PANTHER" id="PTHR30466:SF1">
    <property type="entry name" value="FMN REDUCTASE (NADH) RUTF"/>
    <property type="match status" value="1"/>
</dbReference>
<dbReference type="RefSeq" id="WP_132310079.1">
    <property type="nucleotide sequence ID" value="NZ_SMAR01000008.1"/>
</dbReference>
<dbReference type="InterPro" id="IPR002563">
    <property type="entry name" value="Flavin_Rdtase-like_dom"/>
</dbReference>
<gene>
    <name evidence="3" type="ORF">EDC90_100832</name>
</gene>
<dbReference type="SMART" id="SM00903">
    <property type="entry name" value="Flavin_Reduct"/>
    <property type="match status" value="1"/>
</dbReference>
<dbReference type="GO" id="GO:0006208">
    <property type="term" value="P:pyrimidine nucleobase catabolic process"/>
    <property type="evidence" value="ECO:0007669"/>
    <property type="project" value="TreeGrafter"/>
</dbReference>
<dbReference type="Proteomes" id="UP000295097">
    <property type="component" value="Unassembled WGS sequence"/>
</dbReference>
<dbReference type="EMBL" id="SMAR01000008">
    <property type="protein sequence ID" value="TCT40892.1"/>
    <property type="molecule type" value="Genomic_DNA"/>
</dbReference>
<evidence type="ECO:0000313" key="3">
    <source>
        <dbReference type="EMBL" id="TCT40892.1"/>
    </source>
</evidence>
<organism evidence="3 4">
    <name type="scientific">Martelella mediterranea</name>
    <dbReference type="NCBI Taxonomy" id="293089"/>
    <lineage>
        <taxon>Bacteria</taxon>
        <taxon>Pseudomonadati</taxon>
        <taxon>Pseudomonadota</taxon>
        <taxon>Alphaproteobacteria</taxon>
        <taxon>Hyphomicrobiales</taxon>
        <taxon>Aurantimonadaceae</taxon>
        <taxon>Martelella</taxon>
    </lineage>
</organism>
<keyword evidence="1" id="KW-0560">Oxidoreductase</keyword>
<name>A0A4R3NV10_9HYPH</name>
<dbReference type="OrthoDB" id="9789254at2"/>
<proteinExistence type="predicted"/>
<keyword evidence="4" id="KW-1185">Reference proteome</keyword>
<evidence type="ECO:0000256" key="1">
    <source>
        <dbReference type="ARBA" id="ARBA00023002"/>
    </source>
</evidence>
<dbReference type="InterPro" id="IPR012349">
    <property type="entry name" value="Split_barrel_FMN-bd"/>
</dbReference>
<dbReference type="AlphaFoldDB" id="A0A4R3NV10"/>
<dbReference type="GO" id="GO:0042602">
    <property type="term" value="F:riboflavin reductase (NADPH) activity"/>
    <property type="evidence" value="ECO:0007669"/>
    <property type="project" value="TreeGrafter"/>
</dbReference>
<dbReference type="SUPFAM" id="SSF50475">
    <property type="entry name" value="FMN-binding split barrel"/>
    <property type="match status" value="1"/>
</dbReference>
<feature type="domain" description="Flavin reductase like" evidence="2">
    <location>
        <begin position="15"/>
        <end position="162"/>
    </location>
</feature>